<dbReference type="EMBL" id="JAHLJV010000006">
    <property type="protein sequence ID" value="KAK1598049.1"/>
    <property type="molecule type" value="Genomic_DNA"/>
</dbReference>
<keyword evidence="2" id="KW-1133">Transmembrane helix</keyword>
<feature type="transmembrane region" description="Helical" evidence="2">
    <location>
        <begin position="153"/>
        <end position="176"/>
    </location>
</feature>
<accession>A0AAD8QBT5</accession>
<protein>
    <submittedName>
        <fullName evidence="3">Uncharacterized protein</fullName>
    </submittedName>
</protein>
<reference evidence="3" key="1">
    <citation type="submission" date="2021-06" db="EMBL/GenBank/DDBJ databases">
        <title>Comparative genomics, transcriptomics and evolutionary studies reveal genomic signatures of adaptation to plant cell wall in hemibiotrophic fungi.</title>
        <authorList>
            <consortium name="DOE Joint Genome Institute"/>
            <person name="Baroncelli R."/>
            <person name="Diaz J.F."/>
            <person name="Benocci T."/>
            <person name="Peng M."/>
            <person name="Battaglia E."/>
            <person name="Haridas S."/>
            <person name="Andreopoulos W."/>
            <person name="Labutti K."/>
            <person name="Pangilinan J."/>
            <person name="Floch G.L."/>
            <person name="Makela M.R."/>
            <person name="Henrissat B."/>
            <person name="Grigoriev I.V."/>
            <person name="Crouch J.A."/>
            <person name="De Vries R.P."/>
            <person name="Sukno S.A."/>
            <person name="Thon M.R."/>
        </authorList>
    </citation>
    <scope>NUCLEOTIDE SEQUENCE</scope>
    <source>
        <strain evidence="3">CBS 125086</strain>
    </source>
</reference>
<feature type="compositionally biased region" description="Basic and acidic residues" evidence="1">
    <location>
        <begin position="15"/>
        <end position="33"/>
    </location>
</feature>
<organism evidence="3 4">
    <name type="scientific">Colletotrichum navitas</name>
    <dbReference type="NCBI Taxonomy" id="681940"/>
    <lineage>
        <taxon>Eukaryota</taxon>
        <taxon>Fungi</taxon>
        <taxon>Dikarya</taxon>
        <taxon>Ascomycota</taxon>
        <taxon>Pezizomycotina</taxon>
        <taxon>Sordariomycetes</taxon>
        <taxon>Hypocreomycetidae</taxon>
        <taxon>Glomerellales</taxon>
        <taxon>Glomerellaceae</taxon>
        <taxon>Colletotrichum</taxon>
        <taxon>Colletotrichum graminicola species complex</taxon>
    </lineage>
</organism>
<sequence length="179" mass="19838">MSHSQMETTEGLWGDEGRALSHKADGRVRHSQETRISGGELMAVGKDPRSATKDEVEETVPFDTIFPGPATCLGYQCFPSGYLATDPSIIFQYVTSLLQVPSFPKDAGAGFWAFSDAWRAIQLSATTRHAANQVALPCVAWEEDRRREAAWRILVFLFFHPFAFLASPAFLVVLLLKNS</sequence>
<feature type="region of interest" description="Disordered" evidence="1">
    <location>
        <begin position="1"/>
        <end position="56"/>
    </location>
</feature>
<name>A0AAD8QBT5_9PEZI</name>
<dbReference type="RefSeq" id="XP_060418794.1">
    <property type="nucleotide sequence ID" value="XM_060556846.1"/>
</dbReference>
<dbReference type="Proteomes" id="UP001230504">
    <property type="component" value="Unassembled WGS sequence"/>
</dbReference>
<evidence type="ECO:0000256" key="2">
    <source>
        <dbReference type="SAM" id="Phobius"/>
    </source>
</evidence>
<keyword evidence="2" id="KW-0472">Membrane</keyword>
<evidence type="ECO:0000256" key="1">
    <source>
        <dbReference type="SAM" id="MobiDB-lite"/>
    </source>
</evidence>
<dbReference type="AlphaFoldDB" id="A0AAD8QBT5"/>
<gene>
    <name evidence="3" type="ORF">LY79DRAFT_540049</name>
</gene>
<evidence type="ECO:0000313" key="3">
    <source>
        <dbReference type="EMBL" id="KAK1598049.1"/>
    </source>
</evidence>
<keyword evidence="2" id="KW-0812">Transmembrane</keyword>
<comment type="caution">
    <text evidence="3">The sequence shown here is derived from an EMBL/GenBank/DDBJ whole genome shotgun (WGS) entry which is preliminary data.</text>
</comment>
<evidence type="ECO:0000313" key="4">
    <source>
        <dbReference type="Proteomes" id="UP001230504"/>
    </source>
</evidence>
<proteinExistence type="predicted"/>
<dbReference type="GeneID" id="85441086"/>
<keyword evidence="4" id="KW-1185">Reference proteome</keyword>